<sequence length="45" mass="5453">MRCFGLNRDRKRKRGQRMCFAKLRQKCKDIHLCCFDAKIDSKICM</sequence>
<proteinExistence type="predicted"/>
<reference evidence="1" key="1">
    <citation type="submission" date="2014-11" db="EMBL/GenBank/DDBJ databases">
        <authorList>
            <person name="Amaro Gonzalez C."/>
        </authorList>
    </citation>
    <scope>NUCLEOTIDE SEQUENCE</scope>
</reference>
<reference evidence="1" key="2">
    <citation type="journal article" date="2015" name="Fish Shellfish Immunol.">
        <title>Early steps in the European eel (Anguilla anguilla)-Vibrio vulnificus interaction in the gills: Role of the RtxA13 toxin.</title>
        <authorList>
            <person name="Callol A."/>
            <person name="Pajuelo D."/>
            <person name="Ebbesson L."/>
            <person name="Teles M."/>
            <person name="MacKenzie S."/>
            <person name="Amaro C."/>
        </authorList>
    </citation>
    <scope>NUCLEOTIDE SEQUENCE</scope>
</reference>
<protein>
    <submittedName>
        <fullName evidence="1">Uncharacterized protein</fullName>
    </submittedName>
</protein>
<accession>A0A0E9UVQ8</accession>
<name>A0A0E9UVQ8_ANGAN</name>
<dbReference type="EMBL" id="GBXM01039317">
    <property type="protein sequence ID" value="JAH69260.1"/>
    <property type="molecule type" value="Transcribed_RNA"/>
</dbReference>
<organism evidence="1">
    <name type="scientific">Anguilla anguilla</name>
    <name type="common">European freshwater eel</name>
    <name type="synonym">Muraena anguilla</name>
    <dbReference type="NCBI Taxonomy" id="7936"/>
    <lineage>
        <taxon>Eukaryota</taxon>
        <taxon>Metazoa</taxon>
        <taxon>Chordata</taxon>
        <taxon>Craniata</taxon>
        <taxon>Vertebrata</taxon>
        <taxon>Euteleostomi</taxon>
        <taxon>Actinopterygii</taxon>
        <taxon>Neopterygii</taxon>
        <taxon>Teleostei</taxon>
        <taxon>Anguilliformes</taxon>
        <taxon>Anguillidae</taxon>
        <taxon>Anguilla</taxon>
    </lineage>
</organism>
<evidence type="ECO:0000313" key="1">
    <source>
        <dbReference type="EMBL" id="JAH69260.1"/>
    </source>
</evidence>
<dbReference type="AlphaFoldDB" id="A0A0E9UVQ8"/>